<organism evidence="1 2">
    <name type="scientific">Trifolium medium</name>
    <dbReference type="NCBI Taxonomy" id="97028"/>
    <lineage>
        <taxon>Eukaryota</taxon>
        <taxon>Viridiplantae</taxon>
        <taxon>Streptophyta</taxon>
        <taxon>Embryophyta</taxon>
        <taxon>Tracheophyta</taxon>
        <taxon>Spermatophyta</taxon>
        <taxon>Magnoliopsida</taxon>
        <taxon>eudicotyledons</taxon>
        <taxon>Gunneridae</taxon>
        <taxon>Pentapetalae</taxon>
        <taxon>rosids</taxon>
        <taxon>fabids</taxon>
        <taxon>Fabales</taxon>
        <taxon>Fabaceae</taxon>
        <taxon>Papilionoideae</taxon>
        <taxon>50 kb inversion clade</taxon>
        <taxon>NPAAA clade</taxon>
        <taxon>Hologalegina</taxon>
        <taxon>IRL clade</taxon>
        <taxon>Trifolieae</taxon>
        <taxon>Trifolium</taxon>
    </lineage>
</organism>
<evidence type="ECO:0000313" key="2">
    <source>
        <dbReference type="Proteomes" id="UP000265520"/>
    </source>
</evidence>
<comment type="caution">
    <text evidence="1">The sequence shown here is derived from an EMBL/GenBank/DDBJ whole genome shotgun (WGS) entry which is preliminary data.</text>
</comment>
<dbReference type="EMBL" id="LXQA010991360">
    <property type="protein sequence ID" value="MCI80249.1"/>
    <property type="molecule type" value="Genomic_DNA"/>
</dbReference>
<keyword evidence="2" id="KW-1185">Reference proteome</keyword>
<accession>A0A392UZ29</accession>
<proteinExistence type="predicted"/>
<feature type="non-terminal residue" evidence="1">
    <location>
        <position position="59"/>
    </location>
</feature>
<protein>
    <submittedName>
        <fullName evidence="1">Uncharacterized protein</fullName>
    </submittedName>
</protein>
<dbReference type="AlphaFoldDB" id="A0A392UZ29"/>
<evidence type="ECO:0000313" key="1">
    <source>
        <dbReference type="EMBL" id="MCI80249.1"/>
    </source>
</evidence>
<name>A0A392UZ29_9FABA</name>
<sequence>MNAGVEQGEVELRRVRVKISAENLAFWNLRATQGYRRVALFIWQAADVFSGKCASRRVL</sequence>
<dbReference type="Proteomes" id="UP000265520">
    <property type="component" value="Unassembled WGS sequence"/>
</dbReference>
<reference evidence="1 2" key="1">
    <citation type="journal article" date="2018" name="Front. Plant Sci.">
        <title>Red Clover (Trifolium pratense) and Zigzag Clover (T. medium) - A Picture of Genomic Similarities and Differences.</title>
        <authorList>
            <person name="Dluhosova J."/>
            <person name="Istvanek J."/>
            <person name="Nedelnik J."/>
            <person name="Repkova J."/>
        </authorList>
    </citation>
    <scope>NUCLEOTIDE SEQUENCE [LARGE SCALE GENOMIC DNA]</scope>
    <source>
        <strain evidence="2">cv. 10/8</strain>
        <tissue evidence="1">Leaf</tissue>
    </source>
</reference>